<protein>
    <submittedName>
        <fullName evidence="1">Uncharacterized protein</fullName>
    </submittedName>
</protein>
<dbReference type="AlphaFoldDB" id="A0AAJ0DJM7"/>
<organism evidence="1 2">
    <name type="scientific">Extremus antarcticus</name>
    <dbReference type="NCBI Taxonomy" id="702011"/>
    <lineage>
        <taxon>Eukaryota</taxon>
        <taxon>Fungi</taxon>
        <taxon>Dikarya</taxon>
        <taxon>Ascomycota</taxon>
        <taxon>Pezizomycotina</taxon>
        <taxon>Dothideomycetes</taxon>
        <taxon>Dothideomycetidae</taxon>
        <taxon>Mycosphaerellales</taxon>
        <taxon>Extremaceae</taxon>
        <taxon>Extremus</taxon>
    </lineage>
</organism>
<reference evidence="1" key="1">
    <citation type="submission" date="2023-04" db="EMBL/GenBank/DDBJ databases">
        <title>Black Yeasts Isolated from many extreme environments.</title>
        <authorList>
            <person name="Coleine C."/>
            <person name="Stajich J.E."/>
            <person name="Selbmann L."/>
        </authorList>
    </citation>
    <scope>NUCLEOTIDE SEQUENCE</scope>
    <source>
        <strain evidence="1">CCFEE 5312</strain>
    </source>
</reference>
<accession>A0AAJ0DJM7</accession>
<evidence type="ECO:0000313" key="1">
    <source>
        <dbReference type="EMBL" id="KAK3055164.1"/>
    </source>
</evidence>
<sequence length="98" mass="11044">MQSNEQARMSTPGSNLVPTLDTRAVAGVVVRRNEHCRIGVTMVWETVTLPDPHMTFASRRNYNAIIHLAYNGHSQQLVEAITHSLLNFSRRTDNWALA</sequence>
<name>A0AAJ0DJM7_9PEZI</name>
<comment type="caution">
    <text evidence="1">The sequence shown here is derived from an EMBL/GenBank/DDBJ whole genome shotgun (WGS) entry which is preliminary data.</text>
</comment>
<proteinExistence type="predicted"/>
<gene>
    <name evidence="1" type="ORF">LTR09_003717</name>
</gene>
<dbReference type="EMBL" id="JAWDJX010000009">
    <property type="protein sequence ID" value="KAK3055164.1"/>
    <property type="molecule type" value="Genomic_DNA"/>
</dbReference>
<evidence type="ECO:0000313" key="2">
    <source>
        <dbReference type="Proteomes" id="UP001271007"/>
    </source>
</evidence>
<keyword evidence="2" id="KW-1185">Reference proteome</keyword>
<dbReference type="Proteomes" id="UP001271007">
    <property type="component" value="Unassembled WGS sequence"/>
</dbReference>